<proteinExistence type="predicted"/>
<dbReference type="SUPFAM" id="SSF81593">
    <property type="entry name" value="Nucleotidyltransferase substrate binding subunit/domain"/>
    <property type="match status" value="1"/>
</dbReference>
<comment type="caution">
    <text evidence="1">The sequence shown here is derived from an EMBL/GenBank/DDBJ whole genome shotgun (WGS) entry which is preliminary data.</text>
</comment>
<dbReference type="Gene3D" id="1.20.120.330">
    <property type="entry name" value="Nucleotidyltransferases domain 2"/>
    <property type="match status" value="1"/>
</dbReference>
<evidence type="ECO:0000313" key="1">
    <source>
        <dbReference type="EMBL" id="KKR99299.1"/>
    </source>
</evidence>
<reference evidence="1 2" key="1">
    <citation type="journal article" date="2015" name="Nature">
        <title>rRNA introns, odd ribosomes, and small enigmatic genomes across a large radiation of phyla.</title>
        <authorList>
            <person name="Brown C.T."/>
            <person name="Hug L.A."/>
            <person name="Thomas B.C."/>
            <person name="Sharon I."/>
            <person name="Castelle C.J."/>
            <person name="Singh A."/>
            <person name="Wilkins M.J."/>
            <person name="Williams K.H."/>
            <person name="Banfield J.F."/>
        </authorList>
    </citation>
    <scope>NUCLEOTIDE SEQUENCE [LARGE SCALE GENOMIC DNA]</scope>
</reference>
<dbReference type="InterPro" id="IPR010235">
    <property type="entry name" value="HepT"/>
</dbReference>
<evidence type="ECO:0000313" key="2">
    <source>
        <dbReference type="Proteomes" id="UP000034108"/>
    </source>
</evidence>
<keyword evidence="1" id="KW-0808">Transferase</keyword>
<sequence>MTKLSAQQAQLERALSRLKEALSLPKSDIVRDSAIQRFEFTLDLAWKTVKTYLEDKKGVICASPKECFREAYRQGIMLYDDEWIKLVDLRNETVHTYNEETAQKIYNELPATIRYFEELVEKLK</sequence>
<protein>
    <submittedName>
        <fullName evidence="1">Nucleotidyltransferase substrate binding protein, HI0074 family</fullName>
    </submittedName>
</protein>
<name>A0A0G0VEK2_9BACT</name>
<dbReference type="GO" id="GO:0016740">
    <property type="term" value="F:transferase activity"/>
    <property type="evidence" value="ECO:0007669"/>
    <property type="project" value="UniProtKB-KW"/>
</dbReference>
<dbReference type="AlphaFoldDB" id="A0A0G0VEK2"/>
<dbReference type="Proteomes" id="UP000034108">
    <property type="component" value="Unassembled WGS sequence"/>
</dbReference>
<dbReference type="Pfam" id="PF08780">
    <property type="entry name" value="NTase_sub_bind"/>
    <property type="match status" value="1"/>
</dbReference>
<dbReference type="NCBIfam" id="TIGR01987">
    <property type="entry name" value="HI0074"/>
    <property type="match status" value="1"/>
</dbReference>
<dbReference type="STRING" id="1619048.UU49_C0008G0019"/>
<organism evidence="1 2">
    <name type="scientific">Candidatus Magasanikbacteria bacterium GW2011_GWC2_41_17</name>
    <dbReference type="NCBI Taxonomy" id="1619048"/>
    <lineage>
        <taxon>Bacteria</taxon>
        <taxon>Candidatus Magasanikiibacteriota</taxon>
    </lineage>
</organism>
<accession>A0A0G0VEK2</accession>
<gene>
    <name evidence="1" type="ORF">UU49_C0008G0019</name>
</gene>
<dbReference type="EMBL" id="LCAV01000008">
    <property type="protein sequence ID" value="KKR99299.1"/>
    <property type="molecule type" value="Genomic_DNA"/>
</dbReference>
<dbReference type="PATRIC" id="fig|1619048.3.peg.346"/>